<comment type="cofactor">
    <cofactor evidence="7">
        <name>Mg(2+)</name>
        <dbReference type="ChEBI" id="CHEBI:18420"/>
    </cofactor>
</comment>
<dbReference type="Pfam" id="PF00953">
    <property type="entry name" value="Glycos_transf_4"/>
    <property type="match status" value="1"/>
</dbReference>
<keyword evidence="7" id="KW-0460">Magnesium</keyword>
<evidence type="ECO:0000256" key="8">
    <source>
        <dbReference type="SAM" id="Phobius"/>
    </source>
</evidence>
<dbReference type="OrthoDB" id="2679245at2"/>
<evidence type="ECO:0000313" key="9">
    <source>
        <dbReference type="EMBL" id="TCS91361.1"/>
    </source>
</evidence>
<feature type="binding site" evidence="7">
    <location>
        <position position="155"/>
    </location>
    <ligand>
        <name>Mg(2+)</name>
        <dbReference type="ChEBI" id="CHEBI:18420"/>
    </ligand>
</feature>
<dbReference type="GO" id="GO:0005886">
    <property type="term" value="C:plasma membrane"/>
    <property type="evidence" value="ECO:0007669"/>
    <property type="project" value="UniProtKB-SubCell"/>
</dbReference>
<proteinExistence type="predicted"/>
<name>A0A4R3L2C1_9FIRM</name>
<gene>
    <name evidence="9" type="ORF">EDD65_102296</name>
</gene>
<dbReference type="GO" id="GO:0044038">
    <property type="term" value="P:cell wall macromolecule biosynthetic process"/>
    <property type="evidence" value="ECO:0007669"/>
    <property type="project" value="TreeGrafter"/>
</dbReference>
<reference evidence="9 10" key="1">
    <citation type="submission" date="2019-03" db="EMBL/GenBank/DDBJ databases">
        <title>Genomic Encyclopedia of Type Strains, Phase IV (KMG-IV): sequencing the most valuable type-strain genomes for metagenomic binning, comparative biology and taxonomic classification.</title>
        <authorList>
            <person name="Goeker M."/>
        </authorList>
    </citation>
    <scope>NUCLEOTIDE SEQUENCE [LARGE SCALE GENOMIC DNA]</scope>
    <source>
        <strain evidence="9 10">DSM 26752</strain>
    </source>
</reference>
<protein>
    <submittedName>
        <fullName evidence="9">UDP-N-acetylmuramyl pentapeptide phosphotransferase/UDP-N-acetylglucosamine-1-phosphate transferase</fullName>
    </submittedName>
</protein>
<feature type="transmembrane region" description="Helical" evidence="8">
    <location>
        <begin position="6"/>
        <end position="23"/>
    </location>
</feature>
<keyword evidence="7" id="KW-0479">Metal-binding</keyword>
<evidence type="ECO:0000256" key="3">
    <source>
        <dbReference type="ARBA" id="ARBA00022679"/>
    </source>
</evidence>
<sequence>MKNVNILSFIVSLILSYIAVPMIKDMLFRNKIVSLNYNNEEIPLGMGILFIFVQVISISLTSILGWADIKVAMGYLLACTLMGFVGLIDDLVGETDIKGFRGHINAFFKGKLTTGLLKAGIGFFIALFISIIFSSTLLDIVINTLIIALFTNLTNLLDLRPGRSIKVFLLISVIMLFTNITDEYNFILYSIYGILFIYFPIDLKAKAMMGDVGSNFIGITLGIYCIFTQTLLARSIYLFILILIHILAEKISFTKVIEKNKFLSFLDNLGR</sequence>
<evidence type="ECO:0000256" key="7">
    <source>
        <dbReference type="PIRSR" id="PIRSR600715-1"/>
    </source>
</evidence>
<feature type="transmembrane region" description="Helical" evidence="8">
    <location>
        <begin position="72"/>
        <end position="92"/>
    </location>
</feature>
<comment type="subcellular location">
    <subcellularLocation>
        <location evidence="1">Cell membrane</location>
        <topology evidence="1">Multi-pass membrane protein</topology>
    </subcellularLocation>
</comment>
<dbReference type="InterPro" id="IPR000715">
    <property type="entry name" value="Glycosyl_transferase_4"/>
</dbReference>
<organism evidence="9 10">
    <name type="scientific">Keratinibaculum paraultunense</name>
    <dbReference type="NCBI Taxonomy" id="1278232"/>
    <lineage>
        <taxon>Bacteria</taxon>
        <taxon>Bacillati</taxon>
        <taxon>Bacillota</taxon>
        <taxon>Tissierellia</taxon>
        <taxon>Tissierellales</taxon>
        <taxon>Tepidimicrobiaceae</taxon>
        <taxon>Keratinibaculum</taxon>
    </lineage>
</organism>
<accession>A0A4R3L2C1</accession>
<comment type="caution">
    <text evidence="9">The sequence shown here is derived from an EMBL/GenBank/DDBJ whole genome shotgun (WGS) entry which is preliminary data.</text>
</comment>
<keyword evidence="10" id="KW-1185">Reference proteome</keyword>
<evidence type="ECO:0000313" key="10">
    <source>
        <dbReference type="Proteomes" id="UP000294567"/>
    </source>
</evidence>
<dbReference type="PANTHER" id="PTHR22926:SF3">
    <property type="entry name" value="UNDECAPRENYL-PHOSPHATE ALPHA-N-ACETYLGLUCOSAMINYL 1-PHOSPHATE TRANSFERASE"/>
    <property type="match status" value="1"/>
</dbReference>
<feature type="transmembrane region" description="Helical" evidence="8">
    <location>
        <begin position="112"/>
        <end position="134"/>
    </location>
</feature>
<evidence type="ECO:0000256" key="2">
    <source>
        <dbReference type="ARBA" id="ARBA00022475"/>
    </source>
</evidence>
<keyword evidence="6 8" id="KW-0472">Membrane</keyword>
<dbReference type="AlphaFoldDB" id="A0A4R3L2C1"/>
<keyword evidence="4 8" id="KW-0812">Transmembrane</keyword>
<evidence type="ECO:0000256" key="4">
    <source>
        <dbReference type="ARBA" id="ARBA00022692"/>
    </source>
</evidence>
<feature type="transmembrane region" description="Helical" evidence="8">
    <location>
        <begin position="186"/>
        <end position="205"/>
    </location>
</feature>
<evidence type="ECO:0000256" key="5">
    <source>
        <dbReference type="ARBA" id="ARBA00022989"/>
    </source>
</evidence>
<dbReference type="GO" id="GO:0016780">
    <property type="term" value="F:phosphotransferase activity, for other substituted phosphate groups"/>
    <property type="evidence" value="ECO:0007669"/>
    <property type="project" value="InterPro"/>
</dbReference>
<feature type="binding site" evidence="7">
    <location>
        <position position="211"/>
    </location>
    <ligand>
        <name>Mg(2+)</name>
        <dbReference type="ChEBI" id="CHEBI:18420"/>
    </ligand>
</feature>
<dbReference type="Proteomes" id="UP000294567">
    <property type="component" value="Unassembled WGS sequence"/>
</dbReference>
<dbReference type="GO" id="GO:0046872">
    <property type="term" value="F:metal ion binding"/>
    <property type="evidence" value="ECO:0007669"/>
    <property type="project" value="UniProtKB-KW"/>
</dbReference>
<dbReference type="EMBL" id="SMAE01000002">
    <property type="protein sequence ID" value="TCS91361.1"/>
    <property type="molecule type" value="Genomic_DNA"/>
</dbReference>
<dbReference type="GO" id="GO:0071555">
    <property type="term" value="P:cell wall organization"/>
    <property type="evidence" value="ECO:0007669"/>
    <property type="project" value="TreeGrafter"/>
</dbReference>
<feature type="transmembrane region" description="Helical" evidence="8">
    <location>
        <begin position="212"/>
        <end position="230"/>
    </location>
</feature>
<dbReference type="RefSeq" id="WP_132026159.1">
    <property type="nucleotide sequence ID" value="NZ_CP068564.1"/>
</dbReference>
<evidence type="ECO:0000256" key="6">
    <source>
        <dbReference type="ARBA" id="ARBA00023136"/>
    </source>
</evidence>
<evidence type="ECO:0000256" key="1">
    <source>
        <dbReference type="ARBA" id="ARBA00004651"/>
    </source>
</evidence>
<dbReference type="PANTHER" id="PTHR22926">
    <property type="entry name" value="PHOSPHO-N-ACETYLMURAMOYL-PENTAPEPTIDE-TRANSFERASE"/>
    <property type="match status" value="1"/>
</dbReference>
<keyword evidence="2" id="KW-1003">Cell membrane</keyword>
<feature type="transmembrane region" description="Helical" evidence="8">
    <location>
        <begin position="44"/>
        <end position="66"/>
    </location>
</feature>
<keyword evidence="5 8" id="KW-1133">Transmembrane helix</keyword>
<feature type="transmembrane region" description="Helical" evidence="8">
    <location>
        <begin position="140"/>
        <end position="157"/>
    </location>
</feature>
<keyword evidence="3 9" id="KW-0808">Transferase</keyword>